<reference evidence="2 3" key="1">
    <citation type="submission" date="2014-07" db="EMBL/GenBank/DDBJ databases">
        <authorList>
            <person name="Sibley D."/>
            <person name="Venepally P."/>
            <person name="Karamycheva S."/>
            <person name="Hadjithomas M."/>
            <person name="Khan A."/>
            <person name="Brunk B."/>
            <person name="Roos D."/>
            <person name="Caler E."/>
            <person name="Lorenzi H."/>
        </authorList>
    </citation>
    <scope>NUCLEOTIDE SEQUENCE [LARGE SCALE GENOMIC DNA]</scope>
    <source>
        <strain evidence="2 3">FOU</strain>
    </source>
</reference>
<sequence>MEETHRQTTNASVPDRQVTLRATLASFCFDLDGYSHDARFAAEQRGSLWSSRDNRSRKGRPFSATRSSTHCRCNHRFDSTLSALLSQTLRGGTNEGRQALKAGTSRFGDNSHQAHPGRCQRRHSECLQIPGGLLPQS</sequence>
<dbReference type="VEuPathDB" id="ToxoDB:TGFOU_280490A"/>
<evidence type="ECO:0000313" key="2">
    <source>
        <dbReference type="EMBL" id="KFG36280.1"/>
    </source>
</evidence>
<protein>
    <submittedName>
        <fullName evidence="2">U-box domain-containing protein</fullName>
    </submittedName>
</protein>
<proteinExistence type="predicted"/>
<organism evidence="2 3">
    <name type="scientific">Toxoplasma gondii FOU</name>
    <dbReference type="NCBI Taxonomy" id="943167"/>
    <lineage>
        <taxon>Eukaryota</taxon>
        <taxon>Sar</taxon>
        <taxon>Alveolata</taxon>
        <taxon>Apicomplexa</taxon>
        <taxon>Conoidasida</taxon>
        <taxon>Coccidia</taxon>
        <taxon>Eucoccidiorida</taxon>
        <taxon>Eimeriorina</taxon>
        <taxon>Sarcocystidae</taxon>
        <taxon>Toxoplasma</taxon>
    </lineage>
</organism>
<feature type="region of interest" description="Disordered" evidence="1">
    <location>
        <begin position="90"/>
        <end position="121"/>
    </location>
</feature>
<evidence type="ECO:0000256" key="1">
    <source>
        <dbReference type="SAM" id="MobiDB-lite"/>
    </source>
</evidence>
<dbReference type="AlphaFoldDB" id="A0A086JVW2"/>
<dbReference type="EMBL" id="AEYH02002669">
    <property type="protein sequence ID" value="KFG36280.1"/>
    <property type="molecule type" value="Genomic_DNA"/>
</dbReference>
<dbReference type="Proteomes" id="UP000028838">
    <property type="component" value="Unassembled WGS sequence"/>
</dbReference>
<evidence type="ECO:0000313" key="3">
    <source>
        <dbReference type="Proteomes" id="UP000028838"/>
    </source>
</evidence>
<feature type="region of interest" description="Disordered" evidence="1">
    <location>
        <begin position="44"/>
        <end position="67"/>
    </location>
</feature>
<comment type="caution">
    <text evidence="2">The sequence shown here is derived from an EMBL/GenBank/DDBJ whole genome shotgun (WGS) entry which is preliminary data.</text>
</comment>
<gene>
    <name evidence="2" type="ORF">TGFOU_280490A</name>
</gene>
<accession>A0A086JVW2</accession>
<name>A0A086JVW2_TOXGO</name>